<evidence type="ECO:0000256" key="1">
    <source>
        <dbReference type="ARBA" id="ARBA00004370"/>
    </source>
</evidence>
<name>A0ABQ9F9P4_TEGGR</name>
<protein>
    <recommendedName>
        <fullName evidence="5">Receptor ligand binding region domain-containing protein</fullName>
    </recommendedName>
</protein>
<accession>A0ABQ9F9P4</accession>
<feature type="non-terminal residue" evidence="6">
    <location>
        <position position="184"/>
    </location>
</feature>
<evidence type="ECO:0000313" key="6">
    <source>
        <dbReference type="EMBL" id="KAJ8312941.1"/>
    </source>
</evidence>
<sequence>MTRFLGTFDKVGLGVHGLMKAFGWNRIGVIVQSHTDRIWLYTGDAINEIIPTKGGMVAASKIYDAEKNITIKSILKEVAEVSRVIVLAVRGETLRELMLNAYEMGMTNGIYMFICIYYYLQKNTFGDISWKRNDNLDKKAKKAYESILFMAYYTPPVSQFYEFASQVKNRSQDLFNHQYDSDEE</sequence>
<comment type="caution">
    <text evidence="6">The sequence shown here is derived from an EMBL/GenBank/DDBJ whole genome shotgun (WGS) entry which is preliminary data.</text>
</comment>
<keyword evidence="4" id="KW-0472">Membrane</keyword>
<evidence type="ECO:0000256" key="3">
    <source>
        <dbReference type="ARBA" id="ARBA00022989"/>
    </source>
</evidence>
<dbReference type="InterPro" id="IPR001828">
    <property type="entry name" value="ANF_lig-bd_rcpt"/>
</dbReference>
<dbReference type="InterPro" id="IPR052612">
    <property type="entry name" value="ANP_Clearance_Receptor"/>
</dbReference>
<proteinExistence type="predicted"/>
<keyword evidence="2" id="KW-0812">Transmembrane</keyword>
<evidence type="ECO:0000256" key="4">
    <source>
        <dbReference type="ARBA" id="ARBA00023136"/>
    </source>
</evidence>
<keyword evidence="3" id="KW-1133">Transmembrane helix</keyword>
<evidence type="ECO:0000259" key="5">
    <source>
        <dbReference type="Pfam" id="PF01094"/>
    </source>
</evidence>
<dbReference type="SUPFAM" id="SSF53822">
    <property type="entry name" value="Periplasmic binding protein-like I"/>
    <property type="match status" value="1"/>
</dbReference>
<dbReference type="PANTHER" id="PTHR44755">
    <property type="entry name" value="NATRIURETIC PEPTIDE RECEPTOR 3-RELATED"/>
    <property type="match status" value="1"/>
</dbReference>
<feature type="domain" description="Receptor ligand binding region" evidence="5">
    <location>
        <begin position="14"/>
        <end position="174"/>
    </location>
</feature>
<evidence type="ECO:0000313" key="7">
    <source>
        <dbReference type="Proteomes" id="UP001217089"/>
    </source>
</evidence>
<comment type="subcellular location">
    <subcellularLocation>
        <location evidence="1">Membrane</location>
    </subcellularLocation>
</comment>
<organism evidence="6 7">
    <name type="scientific">Tegillarca granosa</name>
    <name type="common">Malaysian cockle</name>
    <name type="synonym">Anadara granosa</name>
    <dbReference type="NCBI Taxonomy" id="220873"/>
    <lineage>
        <taxon>Eukaryota</taxon>
        <taxon>Metazoa</taxon>
        <taxon>Spiralia</taxon>
        <taxon>Lophotrochozoa</taxon>
        <taxon>Mollusca</taxon>
        <taxon>Bivalvia</taxon>
        <taxon>Autobranchia</taxon>
        <taxon>Pteriomorphia</taxon>
        <taxon>Arcoida</taxon>
        <taxon>Arcoidea</taxon>
        <taxon>Arcidae</taxon>
        <taxon>Tegillarca</taxon>
    </lineage>
</organism>
<dbReference type="Proteomes" id="UP001217089">
    <property type="component" value="Unassembled WGS sequence"/>
</dbReference>
<evidence type="ECO:0000256" key="2">
    <source>
        <dbReference type="ARBA" id="ARBA00022692"/>
    </source>
</evidence>
<dbReference type="PANTHER" id="PTHR44755:SF8">
    <property type="entry name" value="RECEPTOR LIGAND BINDING REGION DOMAIN-CONTAINING PROTEIN"/>
    <property type="match status" value="1"/>
</dbReference>
<dbReference type="Gene3D" id="3.40.50.2300">
    <property type="match status" value="1"/>
</dbReference>
<dbReference type="Pfam" id="PF01094">
    <property type="entry name" value="ANF_receptor"/>
    <property type="match status" value="1"/>
</dbReference>
<dbReference type="InterPro" id="IPR028082">
    <property type="entry name" value="Peripla_BP_I"/>
</dbReference>
<keyword evidence="7" id="KW-1185">Reference proteome</keyword>
<gene>
    <name evidence="6" type="ORF">KUTeg_010314</name>
</gene>
<dbReference type="EMBL" id="JARBDR010000440">
    <property type="protein sequence ID" value="KAJ8312941.1"/>
    <property type="molecule type" value="Genomic_DNA"/>
</dbReference>
<reference evidence="6 7" key="1">
    <citation type="submission" date="2022-12" db="EMBL/GenBank/DDBJ databases">
        <title>Chromosome-level genome of Tegillarca granosa.</title>
        <authorList>
            <person name="Kim J."/>
        </authorList>
    </citation>
    <scope>NUCLEOTIDE SEQUENCE [LARGE SCALE GENOMIC DNA]</scope>
    <source>
        <strain evidence="6">Teg-2019</strain>
        <tissue evidence="6">Adductor muscle</tissue>
    </source>
</reference>